<feature type="transmembrane region" description="Helical" evidence="1">
    <location>
        <begin position="194"/>
        <end position="212"/>
    </location>
</feature>
<organism evidence="2 3">
    <name type="scientific">Nocardiopsis lambiniae</name>
    <dbReference type="NCBI Taxonomy" id="3075539"/>
    <lineage>
        <taxon>Bacteria</taxon>
        <taxon>Bacillati</taxon>
        <taxon>Actinomycetota</taxon>
        <taxon>Actinomycetes</taxon>
        <taxon>Streptosporangiales</taxon>
        <taxon>Nocardiopsidaceae</taxon>
        <taxon>Nocardiopsis</taxon>
    </lineage>
</organism>
<keyword evidence="1" id="KW-1133">Transmembrane helix</keyword>
<reference evidence="3" key="1">
    <citation type="submission" date="2023-07" db="EMBL/GenBank/DDBJ databases">
        <title>30 novel species of actinomycetes from the DSMZ collection.</title>
        <authorList>
            <person name="Nouioui I."/>
        </authorList>
    </citation>
    <scope>NUCLEOTIDE SEQUENCE [LARGE SCALE GENOMIC DNA]</scope>
    <source>
        <strain evidence="3">DSM 44743</strain>
    </source>
</reference>
<feature type="transmembrane region" description="Helical" evidence="1">
    <location>
        <begin position="389"/>
        <end position="417"/>
    </location>
</feature>
<feature type="transmembrane region" description="Helical" evidence="1">
    <location>
        <begin position="85"/>
        <end position="102"/>
    </location>
</feature>
<keyword evidence="1" id="KW-0812">Transmembrane</keyword>
<feature type="transmembrane region" description="Helical" evidence="1">
    <location>
        <begin position="503"/>
        <end position="524"/>
    </location>
</feature>
<accession>A0ABU2MF03</accession>
<evidence type="ECO:0000313" key="3">
    <source>
        <dbReference type="Proteomes" id="UP001183390"/>
    </source>
</evidence>
<proteinExistence type="predicted"/>
<sequence>MSALTGTGTLTRFILRRDRVRLSVWTLSLVGVTAMTVPTLDETFSTPAQRQARAALMETPTGVVFGGPGYGLDDYTLGPMMVNEMTMSLLIALAVMSILHVIRHTRAEEESGRAELLRAGVLGSGAQMTAALVTIASINLLIGGLTGAVMAGYGLETVDSLVYGLGLGLAGLTFGAITAVCAQLTEHGRAASGLAFLAVGVLFMARVVGDLAEEGGNALSWASPFAWVQQTRIFDDPRWWPMALYPLAIVLLFGVAYALAGRRDLGAGLIPGRPGPAAAGPLLNGVLALHLRQQRGAIIAWSVAVFLFAVSFGTLATEVEGMLEQNPDIVALLGDASADATAGFLSVMSGYVIMAAGAYAALSVLRARSEETAGRAEVVLATAVGRIRWYGAALAVSVLSATLIVVLGGLGIGVGAFAVTDDSSWIGTMLEAVLSQLPMALAFGALAALVVGVAPRLTSLVWVWLGYSVFATMLGALLGMPDWALELSAFGILPRPPLDDFDVVPVAIASAAVVAAFAGALAGFRRRDLTTA</sequence>
<keyword evidence="3" id="KW-1185">Reference proteome</keyword>
<feature type="transmembrane region" description="Helical" evidence="1">
    <location>
        <begin position="130"/>
        <end position="155"/>
    </location>
</feature>
<comment type="caution">
    <text evidence="2">The sequence shown here is derived from an EMBL/GenBank/DDBJ whole genome shotgun (WGS) entry which is preliminary data.</text>
</comment>
<protein>
    <submittedName>
        <fullName evidence="2">Anibiotic ABC transporter efflux pump</fullName>
    </submittedName>
</protein>
<feature type="transmembrane region" description="Helical" evidence="1">
    <location>
        <begin position="461"/>
        <end position="483"/>
    </location>
</feature>
<feature type="transmembrane region" description="Helical" evidence="1">
    <location>
        <begin position="437"/>
        <end position="454"/>
    </location>
</feature>
<dbReference type="RefSeq" id="WP_311513816.1">
    <property type="nucleotide sequence ID" value="NZ_JAVREP010000021.1"/>
</dbReference>
<feature type="transmembrane region" description="Helical" evidence="1">
    <location>
        <begin position="239"/>
        <end position="260"/>
    </location>
</feature>
<dbReference type="Proteomes" id="UP001183390">
    <property type="component" value="Unassembled WGS sequence"/>
</dbReference>
<dbReference type="EMBL" id="JAVREP010000021">
    <property type="protein sequence ID" value="MDT0331277.1"/>
    <property type="molecule type" value="Genomic_DNA"/>
</dbReference>
<evidence type="ECO:0000313" key="2">
    <source>
        <dbReference type="EMBL" id="MDT0331277.1"/>
    </source>
</evidence>
<keyword evidence="1" id="KW-0472">Membrane</keyword>
<evidence type="ECO:0000256" key="1">
    <source>
        <dbReference type="SAM" id="Phobius"/>
    </source>
</evidence>
<feature type="transmembrane region" description="Helical" evidence="1">
    <location>
        <begin position="161"/>
        <end position="182"/>
    </location>
</feature>
<feature type="transmembrane region" description="Helical" evidence="1">
    <location>
        <begin position="342"/>
        <end position="365"/>
    </location>
</feature>
<gene>
    <name evidence="2" type="ORF">RM479_22920</name>
</gene>
<feature type="transmembrane region" description="Helical" evidence="1">
    <location>
        <begin position="298"/>
        <end position="317"/>
    </location>
</feature>
<feature type="transmembrane region" description="Helical" evidence="1">
    <location>
        <begin position="22"/>
        <end position="40"/>
    </location>
</feature>
<name>A0ABU2MF03_9ACTN</name>